<dbReference type="Gene3D" id="1.10.3720.10">
    <property type="entry name" value="MetI-like"/>
    <property type="match status" value="1"/>
</dbReference>
<keyword evidence="2" id="KW-0813">Transport</keyword>
<feature type="transmembrane region" description="Helical" evidence="8">
    <location>
        <begin position="430"/>
        <end position="450"/>
    </location>
</feature>
<feature type="transmembrane region" description="Helical" evidence="8">
    <location>
        <begin position="398"/>
        <end position="418"/>
    </location>
</feature>
<dbReference type="InterPro" id="IPR003439">
    <property type="entry name" value="ABC_transporter-like_ATP-bd"/>
</dbReference>
<dbReference type="InterPro" id="IPR050093">
    <property type="entry name" value="ABC_SmlMolc_Importer"/>
</dbReference>
<dbReference type="CDD" id="cd06261">
    <property type="entry name" value="TM_PBP2"/>
    <property type="match status" value="1"/>
</dbReference>
<feature type="transmembrane region" description="Helical" evidence="8">
    <location>
        <begin position="356"/>
        <end position="375"/>
    </location>
</feature>
<gene>
    <name evidence="10" type="ORF">LSH36_1091g00244</name>
</gene>
<evidence type="ECO:0000256" key="7">
    <source>
        <dbReference type="ARBA" id="ARBA00023136"/>
    </source>
</evidence>
<dbReference type="InterPro" id="IPR000515">
    <property type="entry name" value="MetI-like"/>
</dbReference>
<evidence type="ECO:0000256" key="2">
    <source>
        <dbReference type="ARBA" id="ARBA00022448"/>
    </source>
</evidence>
<dbReference type="FunFam" id="3.40.50.300:FF:000133">
    <property type="entry name" value="Spermidine/putrescine import ATP-binding protein PotA"/>
    <property type="match status" value="1"/>
</dbReference>
<dbReference type="PROSITE" id="PS50893">
    <property type="entry name" value="ABC_TRANSPORTER_2"/>
    <property type="match status" value="1"/>
</dbReference>
<dbReference type="Pfam" id="PF08402">
    <property type="entry name" value="TOBE_2"/>
    <property type="match status" value="1"/>
</dbReference>
<keyword evidence="11" id="KW-1185">Reference proteome</keyword>
<dbReference type="PANTHER" id="PTHR42781">
    <property type="entry name" value="SPERMIDINE/PUTRESCINE IMPORT ATP-BINDING PROTEIN POTA"/>
    <property type="match status" value="1"/>
</dbReference>
<dbReference type="GO" id="GO:0005524">
    <property type="term" value="F:ATP binding"/>
    <property type="evidence" value="ECO:0007669"/>
    <property type="project" value="UniProtKB-KW"/>
</dbReference>
<dbReference type="InterPro" id="IPR013611">
    <property type="entry name" value="Transp-assoc_OB_typ2"/>
</dbReference>
<dbReference type="EMBL" id="JAODUP010001091">
    <property type="protein sequence ID" value="KAK2141492.1"/>
    <property type="molecule type" value="Genomic_DNA"/>
</dbReference>
<dbReference type="SUPFAM" id="SSF50331">
    <property type="entry name" value="MOP-like"/>
    <property type="match status" value="1"/>
</dbReference>
<dbReference type="InterPro" id="IPR017871">
    <property type="entry name" value="ABC_transporter-like_CS"/>
</dbReference>
<dbReference type="SUPFAM" id="SSF52540">
    <property type="entry name" value="P-loop containing nucleoside triphosphate hydrolases"/>
    <property type="match status" value="1"/>
</dbReference>
<evidence type="ECO:0000256" key="3">
    <source>
        <dbReference type="ARBA" id="ARBA00022692"/>
    </source>
</evidence>
<dbReference type="GO" id="GO:0022857">
    <property type="term" value="F:transmembrane transporter activity"/>
    <property type="evidence" value="ECO:0007669"/>
    <property type="project" value="InterPro"/>
</dbReference>
<dbReference type="AlphaFoldDB" id="A0AAD9IV10"/>
<protein>
    <recommendedName>
        <fullName evidence="9">ABC transporter domain-containing protein</fullName>
    </recommendedName>
</protein>
<accession>A0AAD9IV10</accession>
<evidence type="ECO:0000313" key="10">
    <source>
        <dbReference type="EMBL" id="KAK2141492.1"/>
    </source>
</evidence>
<evidence type="ECO:0000313" key="11">
    <source>
        <dbReference type="Proteomes" id="UP001208570"/>
    </source>
</evidence>
<keyword evidence="6 8" id="KW-1133">Transmembrane helix</keyword>
<proteinExistence type="predicted"/>
<reference evidence="10" key="1">
    <citation type="journal article" date="2023" name="Mol. Biol. Evol.">
        <title>Third-Generation Sequencing Reveals the Adaptive Role of the Epigenome in Three Deep-Sea Polychaetes.</title>
        <authorList>
            <person name="Perez M."/>
            <person name="Aroh O."/>
            <person name="Sun Y."/>
            <person name="Lan Y."/>
            <person name="Juniper S.K."/>
            <person name="Young C.R."/>
            <person name="Angers B."/>
            <person name="Qian P.Y."/>
        </authorList>
    </citation>
    <scope>NUCLEOTIDE SEQUENCE</scope>
    <source>
        <strain evidence="10">P08H-3</strain>
    </source>
</reference>
<dbReference type="InterPro" id="IPR003593">
    <property type="entry name" value="AAA+_ATPase"/>
</dbReference>
<dbReference type="Pfam" id="PF00528">
    <property type="entry name" value="BPD_transp_1"/>
    <property type="match status" value="1"/>
</dbReference>
<dbReference type="Proteomes" id="UP001208570">
    <property type="component" value="Unassembled WGS sequence"/>
</dbReference>
<evidence type="ECO:0000256" key="5">
    <source>
        <dbReference type="ARBA" id="ARBA00022840"/>
    </source>
</evidence>
<keyword evidence="3 8" id="KW-0812">Transmembrane</keyword>
<keyword evidence="7 8" id="KW-0472">Membrane</keyword>
<dbReference type="Gene3D" id="2.40.50.100">
    <property type="match status" value="1"/>
</dbReference>
<sequence length="479" mass="52843">MEGVNVRLVKIRKQFPSLVAVDDVSMTVPEGSFFSILGPSGGGKSTLLRIISGFERPDSGELYIGGKLVNDIPPNKRRTNLVFQHLALFPTMNVAQNIAFGLKRQGLAKADITKKISKVLALVDLKKFEQRKIHMLSGGQKQRVALARCLVLDPTVLLLDEPLGALDLKLRESMKLVLKRLQARVGTTFIYVTHDQSEALTMSNMIAVINKGHIEQISNPLELFYHPKSYFTATFIGDNNRWDGHVKSINKNGNCTVQIGGRSFEAVMGEEMVPEDKVSMFVRPEMLRIGVSAQSEEIRGKVKEVVFDGTYTRVLLNTMFGDQEMEILVKVAQSEDPLALKEGDVLSVCLKKGVGLVYTSILFMVIPIISTLSTLDDSLIEAAYDLGASFWNVLTEVAIPYAAPGIATGSIMVFMLTLGSEGVFGEKRMMDAIGMSLKVASMVTVLATLLDFLRSSMWFLVEKQDLFLILVIGWLCLGK</sequence>
<dbReference type="GO" id="GO:0016887">
    <property type="term" value="F:ATP hydrolysis activity"/>
    <property type="evidence" value="ECO:0007669"/>
    <property type="project" value="InterPro"/>
</dbReference>
<evidence type="ECO:0000256" key="4">
    <source>
        <dbReference type="ARBA" id="ARBA00022741"/>
    </source>
</evidence>
<dbReference type="InterPro" id="IPR035906">
    <property type="entry name" value="MetI-like_sf"/>
</dbReference>
<dbReference type="SMART" id="SM00382">
    <property type="entry name" value="AAA"/>
    <property type="match status" value="1"/>
</dbReference>
<evidence type="ECO:0000256" key="8">
    <source>
        <dbReference type="SAM" id="Phobius"/>
    </source>
</evidence>
<dbReference type="Pfam" id="PF00005">
    <property type="entry name" value="ABC_tran"/>
    <property type="match status" value="1"/>
</dbReference>
<keyword evidence="4" id="KW-0547">Nucleotide-binding</keyword>
<dbReference type="GO" id="GO:0043190">
    <property type="term" value="C:ATP-binding cassette (ABC) transporter complex"/>
    <property type="evidence" value="ECO:0007669"/>
    <property type="project" value="InterPro"/>
</dbReference>
<evidence type="ECO:0000256" key="6">
    <source>
        <dbReference type="ARBA" id="ARBA00022989"/>
    </source>
</evidence>
<comment type="caution">
    <text evidence="10">The sequence shown here is derived from an EMBL/GenBank/DDBJ whole genome shotgun (WGS) entry which is preliminary data.</text>
</comment>
<name>A0AAD9IV10_9ANNE</name>
<dbReference type="Gene3D" id="3.40.50.300">
    <property type="entry name" value="P-loop containing nucleotide triphosphate hydrolases"/>
    <property type="match status" value="1"/>
</dbReference>
<dbReference type="PANTHER" id="PTHR42781:SF4">
    <property type="entry name" value="SPERMIDINE_PUTRESCINE IMPORT ATP-BINDING PROTEIN POTA"/>
    <property type="match status" value="1"/>
</dbReference>
<comment type="subcellular location">
    <subcellularLocation>
        <location evidence="1">Membrane</location>
        <topology evidence="1">Multi-pass membrane protein</topology>
    </subcellularLocation>
</comment>
<dbReference type="InterPro" id="IPR027417">
    <property type="entry name" value="P-loop_NTPase"/>
</dbReference>
<evidence type="ECO:0000256" key="1">
    <source>
        <dbReference type="ARBA" id="ARBA00004141"/>
    </source>
</evidence>
<keyword evidence="5" id="KW-0067">ATP-binding</keyword>
<feature type="domain" description="ABC transporter" evidence="9">
    <location>
        <begin position="6"/>
        <end position="236"/>
    </location>
</feature>
<dbReference type="PROSITE" id="PS00211">
    <property type="entry name" value="ABC_TRANSPORTER_1"/>
    <property type="match status" value="1"/>
</dbReference>
<dbReference type="SUPFAM" id="SSF161098">
    <property type="entry name" value="MetI-like"/>
    <property type="match status" value="1"/>
</dbReference>
<dbReference type="InterPro" id="IPR008995">
    <property type="entry name" value="Mo/tungstate-bd_C_term_dom"/>
</dbReference>
<evidence type="ECO:0000259" key="9">
    <source>
        <dbReference type="PROSITE" id="PS50893"/>
    </source>
</evidence>
<organism evidence="10 11">
    <name type="scientific">Paralvinella palmiformis</name>
    <dbReference type="NCBI Taxonomy" id="53620"/>
    <lineage>
        <taxon>Eukaryota</taxon>
        <taxon>Metazoa</taxon>
        <taxon>Spiralia</taxon>
        <taxon>Lophotrochozoa</taxon>
        <taxon>Annelida</taxon>
        <taxon>Polychaeta</taxon>
        <taxon>Sedentaria</taxon>
        <taxon>Canalipalpata</taxon>
        <taxon>Terebellida</taxon>
        <taxon>Terebelliformia</taxon>
        <taxon>Alvinellidae</taxon>
        <taxon>Paralvinella</taxon>
    </lineage>
</organism>